<proteinExistence type="predicted"/>
<comment type="caution">
    <text evidence="2">The sequence shown here is derived from an EMBL/GenBank/DDBJ whole genome shotgun (WGS) entry which is preliminary data.</text>
</comment>
<feature type="region of interest" description="Disordered" evidence="1">
    <location>
        <begin position="1"/>
        <end position="22"/>
    </location>
</feature>
<accession>A0AAE4WH36</accession>
<evidence type="ECO:0000256" key="1">
    <source>
        <dbReference type="SAM" id="MobiDB-lite"/>
    </source>
</evidence>
<dbReference type="RefSeq" id="WP_156548707.1">
    <property type="nucleotide sequence ID" value="NZ_JABAEJ010000006.1"/>
</dbReference>
<evidence type="ECO:0000313" key="3">
    <source>
        <dbReference type="Proteomes" id="UP000436692"/>
    </source>
</evidence>
<name>A0AAE4WH36_AGRVI</name>
<sequence>MTNAATAPNAGQGGGSKSPRPAGSAPLSLSCADFFFGRIVFRSDAKKATVGVRRKINPLFYNGKMKEGAEMTEKNDVFLQVASKGRGCVICGGEIPPKSSPSKTVCSVECKRQKKIRYSANYRKLGHQLKAKLVERFGGKLPTEEQIIEFMRKSRGE</sequence>
<reference evidence="2 3" key="1">
    <citation type="submission" date="2019-12" db="EMBL/GenBank/DDBJ databases">
        <title>Whole-genome sequencing of Allorhizobium vitis.</title>
        <authorList>
            <person name="Gan H.M."/>
            <person name="Szegedi E."/>
            <person name="Burr T."/>
            <person name="Savka M.A."/>
        </authorList>
    </citation>
    <scope>NUCLEOTIDE SEQUENCE [LARGE SCALE GENOMIC DNA]</scope>
    <source>
        <strain evidence="2 3">CG989</strain>
    </source>
</reference>
<dbReference type="AlphaFoldDB" id="A0AAE4WH36"/>
<evidence type="ECO:0000313" key="2">
    <source>
        <dbReference type="EMBL" id="MUZ59548.1"/>
    </source>
</evidence>
<dbReference type="Proteomes" id="UP000436692">
    <property type="component" value="Unassembled WGS sequence"/>
</dbReference>
<protein>
    <submittedName>
        <fullName evidence="2">Uncharacterized protein</fullName>
    </submittedName>
</protein>
<organism evidence="2 3">
    <name type="scientific">Agrobacterium vitis</name>
    <name type="common">Rhizobium vitis</name>
    <dbReference type="NCBI Taxonomy" id="373"/>
    <lineage>
        <taxon>Bacteria</taxon>
        <taxon>Pseudomonadati</taxon>
        <taxon>Pseudomonadota</taxon>
        <taxon>Alphaproteobacteria</taxon>
        <taxon>Hyphomicrobiales</taxon>
        <taxon>Rhizobiaceae</taxon>
        <taxon>Rhizobium/Agrobacterium group</taxon>
        <taxon>Agrobacterium</taxon>
    </lineage>
</organism>
<gene>
    <name evidence="2" type="ORF">GOZ95_19070</name>
</gene>
<dbReference type="EMBL" id="WPHM01000011">
    <property type="protein sequence ID" value="MUZ59548.1"/>
    <property type="molecule type" value="Genomic_DNA"/>
</dbReference>